<evidence type="ECO:0000256" key="2">
    <source>
        <dbReference type="ARBA" id="ARBA00010958"/>
    </source>
</evidence>
<evidence type="ECO:0000256" key="10">
    <source>
        <dbReference type="ARBA" id="ARBA00029362"/>
    </source>
</evidence>
<dbReference type="PANTHER" id="PTHR22624">
    <property type="entry name" value="CYSTEINE PROTEASE ATG4"/>
    <property type="match status" value="1"/>
</dbReference>
<dbReference type="GO" id="GO:0000045">
    <property type="term" value="P:autophagosome assembly"/>
    <property type="evidence" value="ECO:0007669"/>
    <property type="project" value="TreeGrafter"/>
</dbReference>
<evidence type="ECO:0000313" key="13">
    <source>
        <dbReference type="WBParaSite" id="GPUH_0001022201-mRNA-1"/>
    </source>
</evidence>
<dbReference type="Pfam" id="PF03416">
    <property type="entry name" value="Peptidase_C54"/>
    <property type="match status" value="1"/>
</dbReference>
<evidence type="ECO:0000256" key="6">
    <source>
        <dbReference type="ARBA" id="ARBA00022801"/>
    </source>
</evidence>
<dbReference type="GO" id="GO:0005737">
    <property type="term" value="C:cytoplasm"/>
    <property type="evidence" value="ECO:0007669"/>
    <property type="project" value="UniProtKB-SubCell"/>
</dbReference>
<dbReference type="GO" id="GO:0034727">
    <property type="term" value="P:piecemeal microautophagy of the nucleus"/>
    <property type="evidence" value="ECO:0007669"/>
    <property type="project" value="TreeGrafter"/>
</dbReference>
<evidence type="ECO:0000256" key="7">
    <source>
        <dbReference type="ARBA" id="ARBA00022807"/>
    </source>
</evidence>
<evidence type="ECO:0000256" key="11">
    <source>
        <dbReference type="RuleBase" id="RU363115"/>
    </source>
</evidence>
<dbReference type="InterPro" id="IPR038765">
    <property type="entry name" value="Papain-like_cys_pep_sf"/>
</dbReference>
<evidence type="ECO:0000259" key="12">
    <source>
        <dbReference type="Pfam" id="PF03416"/>
    </source>
</evidence>
<dbReference type="GO" id="GO:0000423">
    <property type="term" value="P:mitophagy"/>
    <property type="evidence" value="ECO:0007669"/>
    <property type="project" value="TreeGrafter"/>
</dbReference>
<keyword evidence="9 11" id="KW-0072">Autophagy</keyword>
<keyword evidence="7" id="KW-0788">Thiol protease</keyword>
<dbReference type="InterPro" id="IPR005078">
    <property type="entry name" value="Peptidase_C54"/>
</dbReference>
<comment type="catalytic activity">
    <reaction evidence="10">
        <text>[protein]-C-terminal L-amino acid-glycyl-phosphatidylethanolamide + H2O = [protein]-C-terminal L-amino acid-glycine + a 1,2-diacyl-sn-glycero-3-phosphoethanolamine</text>
        <dbReference type="Rhea" id="RHEA:67548"/>
        <dbReference type="Rhea" id="RHEA-COMP:17323"/>
        <dbReference type="Rhea" id="RHEA-COMP:17324"/>
        <dbReference type="ChEBI" id="CHEBI:15377"/>
        <dbReference type="ChEBI" id="CHEBI:64612"/>
        <dbReference type="ChEBI" id="CHEBI:172940"/>
        <dbReference type="ChEBI" id="CHEBI:172941"/>
    </reaction>
    <physiologicalReaction direction="left-to-right" evidence="10">
        <dbReference type="Rhea" id="RHEA:67549"/>
    </physiologicalReaction>
</comment>
<sequence>LFSNDNGNDESWRPLLIIIPLRLGLTTFNQCYHPAIEAYFQMPQCTGIIGGRPNHALYFVGITDDKAYFQMPQCTGIIGGRPNHALYFVGITDNKLLYLDPHFCQNFVDLGRTEAGKGDGDDEDYDEESVFDDNTYHCPYILSMPYEKVDPSLALSFICPTEKDYNDLIEQLQTRLLPASKPPLFELLETRPKNFPPFVPYTGEVAHIRDYTHIGDAVDSYDEFEILSE</sequence>
<dbReference type="WBParaSite" id="GPUH_0001022201-mRNA-1">
    <property type="protein sequence ID" value="GPUH_0001022201-mRNA-1"/>
    <property type="gene ID" value="GPUH_0001022201"/>
</dbReference>
<comment type="function">
    <text evidence="11">Cysteine protease that plays a key role in autophagy by mediating both proteolytic activation and delipidation of ATG8 family proteins.</text>
</comment>
<evidence type="ECO:0000256" key="5">
    <source>
        <dbReference type="ARBA" id="ARBA00022670"/>
    </source>
</evidence>
<proteinExistence type="inferred from homology"/>
<evidence type="ECO:0000256" key="3">
    <source>
        <dbReference type="ARBA" id="ARBA00022448"/>
    </source>
</evidence>
<dbReference type="GO" id="GO:0004197">
    <property type="term" value="F:cysteine-type endopeptidase activity"/>
    <property type="evidence" value="ECO:0007669"/>
    <property type="project" value="TreeGrafter"/>
</dbReference>
<reference evidence="13" key="1">
    <citation type="submission" date="2016-06" db="UniProtKB">
        <authorList>
            <consortium name="WormBaseParasite"/>
        </authorList>
    </citation>
    <scope>IDENTIFICATION</scope>
</reference>
<feature type="domain" description="Peptidase C54 catalytic" evidence="12">
    <location>
        <begin position="66"/>
        <end position="170"/>
    </location>
</feature>
<keyword evidence="3" id="KW-0813">Transport</keyword>
<name>A0A183DNB8_9BILA</name>
<organism evidence="13">
    <name type="scientific">Gongylonema pulchrum</name>
    <dbReference type="NCBI Taxonomy" id="637853"/>
    <lineage>
        <taxon>Eukaryota</taxon>
        <taxon>Metazoa</taxon>
        <taxon>Ecdysozoa</taxon>
        <taxon>Nematoda</taxon>
        <taxon>Chromadorea</taxon>
        <taxon>Rhabditida</taxon>
        <taxon>Spirurina</taxon>
        <taxon>Spiruromorpha</taxon>
        <taxon>Spiruroidea</taxon>
        <taxon>Gongylonematidae</taxon>
        <taxon>Gongylonema</taxon>
    </lineage>
</organism>
<dbReference type="PANTHER" id="PTHR22624:SF49">
    <property type="entry name" value="CYSTEINE PROTEASE"/>
    <property type="match status" value="1"/>
</dbReference>
<evidence type="ECO:0000256" key="4">
    <source>
        <dbReference type="ARBA" id="ARBA00022490"/>
    </source>
</evidence>
<evidence type="ECO:0000256" key="9">
    <source>
        <dbReference type="ARBA" id="ARBA00023006"/>
    </source>
</evidence>
<keyword evidence="6 11" id="KW-0378">Hydrolase</keyword>
<evidence type="ECO:0000256" key="8">
    <source>
        <dbReference type="ARBA" id="ARBA00022927"/>
    </source>
</evidence>
<comment type="subcellular location">
    <subcellularLocation>
        <location evidence="1 11">Cytoplasm</location>
    </subcellularLocation>
</comment>
<dbReference type="GO" id="GO:0035973">
    <property type="term" value="P:aggrephagy"/>
    <property type="evidence" value="ECO:0007669"/>
    <property type="project" value="TreeGrafter"/>
</dbReference>
<protein>
    <recommendedName>
        <fullName evidence="11">Cysteine protease</fullName>
        <ecNumber evidence="11">3.4.22.-</ecNumber>
    </recommendedName>
</protein>
<keyword evidence="5 11" id="KW-0645">Protease</keyword>
<dbReference type="GO" id="GO:0019786">
    <property type="term" value="F:protein-phosphatidylethanolamide deconjugating activity"/>
    <property type="evidence" value="ECO:0007669"/>
    <property type="project" value="InterPro"/>
</dbReference>
<dbReference type="SUPFAM" id="SSF54001">
    <property type="entry name" value="Cysteine proteinases"/>
    <property type="match status" value="2"/>
</dbReference>
<dbReference type="GO" id="GO:0016485">
    <property type="term" value="P:protein processing"/>
    <property type="evidence" value="ECO:0007669"/>
    <property type="project" value="TreeGrafter"/>
</dbReference>
<dbReference type="InterPro" id="IPR046792">
    <property type="entry name" value="Peptidase_C54_cat"/>
</dbReference>
<keyword evidence="4 11" id="KW-0963">Cytoplasm</keyword>
<accession>A0A183DNB8</accession>
<dbReference type="GO" id="GO:0015031">
    <property type="term" value="P:protein transport"/>
    <property type="evidence" value="ECO:0007669"/>
    <property type="project" value="UniProtKB-KW"/>
</dbReference>
<dbReference type="EC" id="3.4.22.-" evidence="11"/>
<dbReference type="AlphaFoldDB" id="A0A183DNB8"/>
<evidence type="ECO:0000256" key="1">
    <source>
        <dbReference type="ARBA" id="ARBA00004496"/>
    </source>
</evidence>
<comment type="similarity">
    <text evidence="2 11">Belongs to the peptidase C54 family.</text>
</comment>
<keyword evidence="8 11" id="KW-0653">Protein transport</keyword>